<protein>
    <submittedName>
        <fullName evidence="1">Uncharacterized protein</fullName>
    </submittedName>
</protein>
<keyword evidence="2" id="KW-1185">Reference proteome</keyword>
<comment type="caution">
    <text evidence="1">The sequence shown here is derived from an EMBL/GenBank/DDBJ whole genome shotgun (WGS) entry which is preliminary data.</text>
</comment>
<evidence type="ECO:0000313" key="2">
    <source>
        <dbReference type="Proteomes" id="UP001152604"/>
    </source>
</evidence>
<sequence length="21" mass="2703">MDKLTVNRRQHNFHNSYYMFT</sequence>
<accession>A0ABM9E6Z6</accession>
<dbReference type="EMBL" id="CAKXZS010000032">
    <property type="protein sequence ID" value="CAH2404920.1"/>
    <property type="molecule type" value="Genomic_DNA"/>
</dbReference>
<evidence type="ECO:0000313" key="1">
    <source>
        <dbReference type="EMBL" id="CAH2404920.1"/>
    </source>
</evidence>
<name>A0ABM9E6Z6_9HYPH</name>
<reference evidence="1" key="1">
    <citation type="submission" date="2022-03" db="EMBL/GenBank/DDBJ databases">
        <authorList>
            <person name="Brunel B."/>
        </authorList>
    </citation>
    <scope>NUCLEOTIDE SEQUENCE</scope>
    <source>
        <strain evidence="1">STM4922sample</strain>
    </source>
</reference>
<proteinExistence type="predicted"/>
<organism evidence="1 2">
    <name type="scientific">Mesorhizobium ventifaucium</name>
    <dbReference type="NCBI Taxonomy" id="666020"/>
    <lineage>
        <taxon>Bacteria</taxon>
        <taxon>Pseudomonadati</taxon>
        <taxon>Pseudomonadota</taxon>
        <taxon>Alphaproteobacteria</taxon>
        <taxon>Hyphomicrobiales</taxon>
        <taxon>Phyllobacteriaceae</taxon>
        <taxon>Mesorhizobium</taxon>
    </lineage>
</organism>
<gene>
    <name evidence="1" type="ORF">MES4922_380036</name>
</gene>
<dbReference type="Proteomes" id="UP001152604">
    <property type="component" value="Unassembled WGS sequence"/>
</dbReference>